<proteinExistence type="predicted"/>
<feature type="signal peptide" evidence="2">
    <location>
        <begin position="1"/>
        <end position="19"/>
    </location>
</feature>
<gene>
    <name evidence="4" type="ORF">DPQ33_01260</name>
</gene>
<feature type="domain" description="EF-hand" evidence="3">
    <location>
        <begin position="19"/>
        <end position="54"/>
    </location>
</feature>
<evidence type="ECO:0000313" key="5">
    <source>
        <dbReference type="Proteomes" id="UP000448292"/>
    </source>
</evidence>
<feature type="chain" id="PRO_5029499185" description="EF-hand domain-containing protein" evidence="2">
    <location>
        <begin position="20"/>
        <end position="80"/>
    </location>
</feature>
<comment type="caution">
    <text evidence="4">The sequence shown here is derived from an EMBL/GenBank/DDBJ whole genome shotgun (WGS) entry which is preliminary data.</text>
</comment>
<dbReference type="SUPFAM" id="SSF47473">
    <property type="entry name" value="EF-hand"/>
    <property type="match status" value="1"/>
</dbReference>
<reference evidence="4 5" key="1">
    <citation type="submission" date="2018-06" db="EMBL/GenBank/DDBJ databases">
        <title>Complete genome of Desulfovibrio indonesiensis P37SLT.</title>
        <authorList>
            <person name="Crispim J.S."/>
            <person name="Vidigal P.M.P."/>
            <person name="Silva L.C.F."/>
            <person name="Laguardia C.N."/>
            <person name="Araujo L.C."/>
            <person name="Dias R.S."/>
            <person name="Sousa M.P."/>
            <person name="Paula S.O."/>
            <person name="Silva C."/>
        </authorList>
    </citation>
    <scope>NUCLEOTIDE SEQUENCE [LARGE SCALE GENOMIC DNA]</scope>
    <source>
        <strain evidence="4 5">P37SLT</strain>
    </source>
</reference>
<dbReference type="InterPro" id="IPR011992">
    <property type="entry name" value="EF-hand-dom_pair"/>
</dbReference>
<dbReference type="Proteomes" id="UP000448292">
    <property type="component" value="Unassembled WGS sequence"/>
</dbReference>
<accession>A0A7M3MKJ2</accession>
<sequence>MMRAIALACLLAAAVTAFAATDRYPADFSEMDLNNDGVLTWDEFHAYYPELSRDAFDGADQENDGRVTPEEWQEFIKKPR</sequence>
<protein>
    <recommendedName>
        <fullName evidence="3">EF-hand domain-containing protein</fullName>
    </recommendedName>
</protein>
<organism evidence="4 5">
    <name type="scientific">Oceanidesulfovibrio indonesiensis</name>
    <dbReference type="NCBI Taxonomy" id="54767"/>
    <lineage>
        <taxon>Bacteria</taxon>
        <taxon>Pseudomonadati</taxon>
        <taxon>Thermodesulfobacteriota</taxon>
        <taxon>Desulfovibrionia</taxon>
        <taxon>Desulfovibrionales</taxon>
        <taxon>Desulfovibrionaceae</taxon>
        <taxon>Oceanidesulfovibrio</taxon>
    </lineage>
</organism>
<evidence type="ECO:0000256" key="1">
    <source>
        <dbReference type="SAM" id="MobiDB-lite"/>
    </source>
</evidence>
<evidence type="ECO:0000256" key="2">
    <source>
        <dbReference type="SAM" id="SignalP"/>
    </source>
</evidence>
<dbReference type="OrthoDB" id="5460649at2"/>
<dbReference type="AlphaFoldDB" id="A0A7M3MKJ2"/>
<evidence type="ECO:0000313" key="4">
    <source>
        <dbReference type="EMBL" id="TVM19886.1"/>
    </source>
</evidence>
<feature type="region of interest" description="Disordered" evidence="1">
    <location>
        <begin position="57"/>
        <end position="80"/>
    </location>
</feature>
<dbReference type="InterPro" id="IPR018247">
    <property type="entry name" value="EF_Hand_1_Ca_BS"/>
</dbReference>
<dbReference type="Pfam" id="PF13202">
    <property type="entry name" value="EF-hand_5"/>
    <property type="match status" value="2"/>
</dbReference>
<dbReference type="GO" id="GO:0005509">
    <property type="term" value="F:calcium ion binding"/>
    <property type="evidence" value="ECO:0007669"/>
    <property type="project" value="InterPro"/>
</dbReference>
<keyword evidence="2" id="KW-0732">Signal</keyword>
<dbReference type="InterPro" id="IPR002048">
    <property type="entry name" value="EF_hand_dom"/>
</dbReference>
<dbReference type="RefSeq" id="WP_144301348.1">
    <property type="nucleotide sequence ID" value="NZ_QMIE01000001.1"/>
</dbReference>
<dbReference type="EMBL" id="QMIE01000001">
    <property type="protein sequence ID" value="TVM19886.1"/>
    <property type="molecule type" value="Genomic_DNA"/>
</dbReference>
<dbReference type="PROSITE" id="PS50222">
    <property type="entry name" value="EF_HAND_2"/>
    <property type="match status" value="1"/>
</dbReference>
<keyword evidence="5" id="KW-1185">Reference proteome</keyword>
<feature type="compositionally biased region" description="Basic and acidic residues" evidence="1">
    <location>
        <begin position="63"/>
        <end position="80"/>
    </location>
</feature>
<dbReference type="PROSITE" id="PS00018">
    <property type="entry name" value="EF_HAND_1"/>
    <property type="match status" value="1"/>
</dbReference>
<evidence type="ECO:0000259" key="3">
    <source>
        <dbReference type="PROSITE" id="PS50222"/>
    </source>
</evidence>
<name>A0A7M3MKJ2_9BACT</name>
<dbReference type="Gene3D" id="1.10.238.10">
    <property type="entry name" value="EF-hand"/>
    <property type="match status" value="1"/>
</dbReference>